<dbReference type="AlphaFoldDB" id="A0A5D4SCL9"/>
<reference evidence="1 2" key="1">
    <citation type="submission" date="2019-08" db="EMBL/GenBank/DDBJ databases">
        <title>Bacillus genomes from the desert of Cuatro Cienegas, Coahuila.</title>
        <authorList>
            <person name="Olmedo-Alvarez G."/>
        </authorList>
    </citation>
    <scope>NUCLEOTIDE SEQUENCE [LARGE SCALE GENOMIC DNA]</scope>
    <source>
        <strain evidence="1 2">CH28_1T</strain>
    </source>
</reference>
<accession>A0A5D4SCL9</accession>
<protein>
    <submittedName>
        <fullName evidence="1">Uncharacterized protein</fullName>
    </submittedName>
</protein>
<comment type="caution">
    <text evidence="1">The sequence shown here is derived from an EMBL/GenBank/DDBJ whole genome shotgun (WGS) entry which is preliminary data.</text>
</comment>
<dbReference type="Proteomes" id="UP000322524">
    <property type="component" value="Unassembled WGS sequence"/>
</dbReference>
<gene>
    <name evidence="1" type="ORF">FZC76_22200</name>
</gene>
<organism evidence="1 2">
    <name type="scientific">Sutcliffiella horikoshii</name>
    <dbReference type="NCBI Taxonomy" id="79883"/>
    <lineage>
        <taxon>Bacteria</taxon>
        <taxon>Bacillati</taxon>
        <taxon>Bacillota</taxon>
        <taxon>Bacilli</taxon>
        <taxon>Bacillales</taxon>
        <taxon>Bacillaceae</taxon>
        <taxon>Sutcliffiella</taxon>
    </lineage>
</organism>
<name>A0A5D4SCL9_9BACI</name>
<dbReference type="EMBL" id="VTEV01000016">
    <property type="protein sequence ID" value="TYS59572.1"/>
    <property type="molecule type" value="Genomic_DNA"/>
</dbReference>
<sequence>MNLSVPETPNTISVKLFCFSPFSDAIKAANDIHALPQNSPPAICRCATASLFIGFCIKPTCSAYTLS</sequence>
<proteinExistence type="predicted"/>
<evidence type="ECO:0000313" key="1">
    <source>
        <dbReference type="EMBL" id="TYS59572.1"/>
    </source>
</evidence>
<evidence type="ECO:0000313" key="2">
    <source>
        <dbReference type="Proteomes" id="UP000322524"/>
    </source>
</evidence>